<proteinExistence type="inferred from homology"/>
<evidence type="ECO:0000256" key="1">
    <source>
        <dbReference type="ARBA" id="ARBA00007953"/>
    </source>
</evidence>
<dbReference type="PANTHER" id="PTHR13326:SF21">
    <property type="entry name" value="PSEUDOURIDYLATE SYNTHASE PUS7L"/>
    <property type="match status" value="1"/>
</dbReference>
<dbReference type="SUPFAM" id="SSF55120">
    <property type="entry name" value="Pseudouridine synthase"/>
    <property type="match status" value="1"/>
</dbReference>
<accession>E4XDM7</accession>
<dbReference type="Proteomes" id="UP000001307">
    <property type="component" value="Unassembled WGS sequence"/>
</dbReference>
<dbReference type="EMBL" id="FN653039">
    <property type="protein sequence ID" value="CBY19265.1"/>
    <property type="molecule type" value="Genomic_DNA"/>
</dbReference>
<sequence>MTSSSENICVKIPRNFGISKFINEDRKLFNGRIKQKPEDFVVEEVICASVIESGKEKKKKRKIDSISMSEEDEAEFLSLVGEFAEAVKEELKNSNCENSSPDFRTPLPALEKREFYYKFCAERFPWLSIKPVTKTQNGNDYFLFSEAALFREFQKLTSFENCCEIYRLSIVNRKRVSISDTKFTEKHIRTKLHALIKKKLGKLGKSEYCKEKGAFEVFITPKPEHFFHLVKITKTGLEHNDFIRQISRKLRIKEMDIAYAGTKDAIAVTTQYISIKNCAEEMIRKYLETVPSIQVHEVHKFNRHLSIGELDANNFKIRIESGDKLDAVSNNVFYNYFGLQRFGHGEEVEAGILLLCGEFEEAVNALIPKESSLEKELERLPKTNFKFLLFKNHVKSKDAIFAWNQVSLTKRKFILHATGSLLWNILCNKVETESLEFIGSATGV</sequence>
<dbReference type="InterPro" id="IPR020103">
    <property type="entry name" value="PsdUridine_synth_cat_dom_sf"/>
</dbReference>
<dbReference type="AlphaFoldDB" id="E4XDM7"/>
<evidence type="ECO:0000259" key="4">
    <source>
        <dbReference type="PROSITE" id="PS50984"/>
    </source>
</evidence>
<dbReference type="GO" id="GO:0003723">
    <property type="term" value="F:RNA binding"/>
    <property type="evidence" value="ECO:0007669"/>
    <property type="project" value="InterPro"/>
</dbReference>
<evidence type="ECO:0000313" key="6">
    <source>
        <dbReference type="Proteomes" id="UP000001307"/>
    </source>
</evidence>
<keyword evidence="6" id="KW-1185">Reference proteome</keyword>
<reference evidence="5" key="1">
    <citation type="journal article" date="2010" name="Science">
        <title>Plasticity of animal genome architecture unmasked by rapid evolution of a pelagic tunicate.</title>
        <authorList>
            <person name="Denoeud F."/>
            <person name="Henriet S."/>
            <person name="Mungpakdee S."/>
            <person name="Aury J.M."/>
            <person name="Da Silva C."/>
            <person name="Brinkmann H."/>
            <person name="Mikhaleva J."/>
            <person name="Olsen L.C."/>
            <person name="Jubin C."/>
            <person name="Canestro C."/>
            <person name="Bouquet J.M."/>
            <person name="Danks G."/>
            <person name="Poulain J."/>
            <person name="Campsteijn C."/>
            <person name="Adamski M."/>
            <person name="Cross I."/>
            <person name="Yadetie F."/>
            <person name="Muffato M."/>
            <person name="Louis A."/>
            <person name="Butcher S."/>
            <person name="Tsagkogeorga G."/>
            <person name="Konrad A."/>
            <person name="Singh S."/>
            <person name="Jensen M.F."/>
            <person name="Cong E.H."/>
            <person name="Eikeseth-Otteraa H."/>
            <person name="Noel B."/>
            <person name="Anthouard V."/>
            <person name="Porcel B.M."/>
            <person name="Kachouri-Lafond R."/>
            <person name="Nishino A."/>
            <person name="Ugolini M."/>
            <person name="Chourrout P."/>
            <person name="Nishida H."/>
            <person name="Aasland R."/>
            <person name="Huzurbazar S."/>
            <person name="Westhof E."/>
            <person name="Delsuc F."/>
            <person name="Lehrach H."/>
            <person name="Reinhardt R."/>
            <person name="Weissenbach J."/>
            <person name="Roy S.W."/>
            <person name="Artiguenave F."/>
            <person name="Postlethwait J.H."/>
            <person name="Manak J.R."/>
            <person name="Thompson E.M."/>
            <person name="Jaillon O."/>
            <person name="Du Pasquier L."/>
            <person name="Boudinot P."/>
            <person name="Liberles D.A."/>
            <person name="Volff J.N."/>
            <person name="Philippe H."/>
            <person name="Lenhard B."/>
            <person name="Roest Crollius H."/>
            <person name="Wincker P."/>
            <person name="Chourrout D."/>
        </authorList>
    </citation>
    <scope>NUCLEOTIDE SEQUENCE [LARGE SCALE GENOMIC DNA]</scope>
</reference>
<keyword evidence="2" id="KW-0819">tRNA processing</keyword>
<dbReference type="InterPro" id="IPR020119">
    <property type="entry name" value="PsdUridine_synth_TruD_CS"/>
</dbReference>
<dbReference type="Pfam" id="PF01142">
    <property type="entry name" value="TruD"/>
    <property type="match status" value="1"/>
</dbReference>
<name>E4XDM7_OIKDI</name>
<dbReference type="PANTHER" id="PTHR13326">
    <property type="entry name" value="TRNA PSEUDOURIDINE SYNTHASE D"/>
    <property type="match status" value="1"/>
</dbReference>
<evidence type="ECO:0000256" key="3">
    <source>
        <dbReference type="ARBA" id="ARBA00023235"/>
    </source>
</evidence>
<dbReference type="GO" id="GO:0008033">
    <property type="term" value="P:tRNA processing"/>
    <property type="evidence" value="ECO:0007669"/>
    <property type="project" value="UniProtKB-KW"/>
</dbReference>
<dbReference type="InterPro" id="IPR001656">
    <property type="entry name" value="PsdUridine_synth_TruD"/>
</dbReference>
<dbReference type="PROSITE" id="PS50984">
    <property type="entry name" value="TRUD"/>
    <property type="match status" value="1"/>
</dbReference>
<dbReference type="GO" id="GO:0009982">
    <property type="term" value="F:pseudouridine synthase activity"/>
    <property type="evidence" value="ECO:0007669"/>
    <property type="project" value="InterPro"/>
</dbReference>
<dbReference type="Gene3D" id="3.30.2350.20">
    <property type="entry name" value="TruD, catalytic domain"/>
    <property type="match status" value="1"/>
</dbReference>
<dbReference type="InterPro" id="IPR011760">
    <property type="entry name" value="PsdUridine_synth_TruD_insert"/>
</dbReference>
<dbReference type="InterPro" id="IPR042214">
    <property type="entry name" value="TruD_catalytic"/>
</dbReference>
<comment type="similarity">
    <text evidence="1">Belongs to the pseudouridine synthase TruD family.</text>
</comment>
<dbReference type="InParanoid" id="E4XDM7"/>
<feature type="domain" description="TRUD" evidence="4">
    <location>
        <begin position="332"/>
        <end position="444"/>
    </location>
</feature>
<dbReference type="PIRSF" id="PIRSF037016">
    <property type="entry name" value="Pseudouridin_synth_euk_prd"/>
    <property type="match status" value="1"/>
</dbReference>
<evidence type="ECO:0000256" key="2">
    <source>
        <dbReference type="ARBA" id="ARBA00022694"/>
    </source>
</evidence>
<dbReference type="OrthoDB" id="447290at2759"/>
<gene>
    <name evidence="5" type="ORF">GSOID_T00008272001</name>
</gene>
<dbReference type="GO" id="GO:0005634">
    <property type="term" value="C:nucleus"/>
    <property type="evidence" value="ECO:0007669"/>
    <property type="project" value="TreeGrafter"/>
</dbReference>
<keyword evidence="3" id="KW-0413">Isomerase</keyword>
<dbReference type="GO" id="GO:0001522">
    <property type="term" value="P:pseudouridine synthesis"/>
    <property type="evidence" value="ECO:0007669"/>
    <property type="project" value="InterPro"/>
</dbReference>
<organism evidence="5">
    <name type="scientific">Oikopleura dioica</name>
    <name type="common">Tunicate</name>
    <dbReference type="NCBI Taxonomy" id="34765"/>
    <lineage>
        <taxon>Eukaryota</taxon>
        <taxon>Metazoa</taxon>
        <taxon>Chordata</taxon>
        <taxon>Tunicata</taxon>
        <taxon>Appendicularia</taxon>
        <taxon>Copelata</taxon>
        <taxon>Oikopleuridae</taxon>
        <taxon>Oikopleura</taxon>
    </lineage>
</organism>
<evidence type="ECO:0000313" key="5">
    <source>
        <dbReference type="EMBL" id="CBY19265.1"/>
    </source>
</evidence>
<protein>
    <recommendedName>
        <fullName evidence="4">TRUD domain-containing protein</fullName>
    </recommendedName>
</protein>
<dbReference type="PROSITE" id="PS01268">
    <property type="entry name" value="UPF0024"/>
    <property type="match status" value="1"/>
</dbReference>